<feature type="domain" description="UvrD-like helicase ATP-binding" evidence="6">
    <location>
        <begin position="753"/>
        <end position="841"/>
    </location>
</feature>
<dbReference type="PANTHER" id="PTHR21529">
    <property type="entry name" value="MAMMARY TURMOR VIRUS RECEPTOR HOMOLOG 1, 2 MTVR1, 2"/>
    <property type="match status" value="1"/>
</dbReference>
<evidence type="ECO:0000259" key="6">
    <source>
        <dbReference type="Pfam" id="PF00580"/>
    </source>
</evidence>
<dbReference type="InterPro" id="IPR039904">
    <property type="entry name" value="TRANK1"/>
</dbReference>
<name>K5WLX4_PHACS</name>
<evidence type="ECO:0000256" key="3">
    <source>
        <dbReference type="ARBA" id="ARBA00022806"/>
    </source>
</evidence>
<keyword evidence="3" id="KW-0347">Helicase</keyword>
<protein>
    <recommendedName>
        <fullName evidence="6">UvrD-like helicase ATP-binding domain-containing protein</fullName>
    </recommendedName>
</protein>
<dbReference type="GO" id="GO:0005524">
    <property type="term" value="F:ATP binding"/>
    <property type="evidence" value="ECO:0007669"/>
    <property type="project" value="UniProtKB-KW"/>
</dbReference>
<feature type="compositionally biased region" description="Low complexity" evidence="5">
    <location>
        <begin position="466"/>
        <end position="483"/>
    </location>
</feature>
<evidence type="ECO:0000313" key="7">
    <source>
        <dbReference type="EMBL" id="EKM60420.1"/>
    </source>
</evidence>
<dbReference type="SUPFAM" id="SSF52540">
    <property type="entry name" value="P-loop containing nucleoside triphosphate hydrolases"/>
    <property type="match status" value="1"/>
</dbReference>
<dbReference type="InterPro" id="IPR014016">
    <property type="entry name" value="UvrD-like_ATP-bd"/>
</dbReference>
<evidence type="ECO:0000256" key="4">
    <source>
        <dbReference type="ARBA" id="ARBA00022840"/>
    </source>
</evidence>
<feature type="region of interest" description="Disordered" evidence="5">
    <location>
        <begin position="459"/>
        <end position="483"/>
    </location>
</feature>
<evidence type="ECO:0000256" key="1">
    <source>
        <dbReference type="ARBA" id="ARBA00022741"/>
    </source>
</evidence>
<dbReference type="GeneID" id="18909913"/>
<dbReference type="EMBL" id="JH930468">
    <property type="protein sequence ID" value="EKM60420.1"/>
    <property type="molecule type" value="Genomic_DNA"/>
</dbReference>
<evidence type="ECO:0000313" key="8">
    <source>
        <dbReference type="Proteomes" id="UP000008370"/>
    </source>
</evidence>
<dbReference type="OrthoDB" id="3156807at2759"/>
<dbReference type="PANTHER" id="PTHR21529:SF4">
    <property type="entry name" value="TPR AND ANKYRIN REPEAT-CONTAINING PROTEIN 1"/>
    <property type="match status" value="1"/>
</dbReference>
<dbReference type="STRING" id="650164.K5WLX4"/>
<reference evidence="7 8" key="1">
    <citation type="journal article" date="2012" name="BMC Genomics">
        <title>Comparative genomics of the white-rot fungi, Phanerochaete carnosa and P. chrysosporium, to elucidate the genetic basis of the distinct wood types they colonize.</title>
        <authorList>
            <person name="Suzuki H."/>
            <person name="MacDonald J."/>
            <person name="Syed K."/>
            <person name="Salamov A."/>
            <person name="Hori C."/>
            <person name="Aerts A."/>
            <person name="Henrissat B."/>
            <person name="Wiebenga A."/>
            <person name="vanKuyk P.A."/>
            <person name="Barry K."/>
            <person name="Lindquist E."/>
            <person name="LaButti K."/>
            <person name="Lapidus A."/>
            <person name="Lucas S."/>
            <person name="Coutinho P."/>
            <person name="Gong Y."/>
            <person name="Samejima M."/>
            <person name="Mahadevan R."/>
            <person name="Abou-Zaid M."/>
            <person name="de Vries R.P."/>
            <person name="Igarashi K."/>
            <person name="Yadav J.S."/>
            <person name="Grigoriev I.V."/>
            <person name="Master E.R."/>
        </authorList>
    </citation>
    <scope>NUCLEOTIDE SEQUENCE [LARGE SCALE GENOMIC DNA]</scope>
    <source>
        <strain evidence="7 8">HHB-10118-sp</strain>
    </source>
</reference>
<keyword evidence="1" id="KW-0547">Nucleotide-binding</keyword>
<keyword evidence="2" id="KW-0378">Hydrolase</keyword>
<keyword evidence="8" id="KW-1185">Reference proteome</keyword>
<accession>K5WLX4</accession>
<keyword evidence="4" id="KW-0067">ATP-binding</keyword>
<dbReference type="Proteomes" id="UP000008370">
    <property type="component" value="Unassembled WGS sequence"/>
</dbReference>
<organism evidence="7 8">
    <name type="scientific">Phanerochaete carnosa (strain HHB-10118-sp)</name>
    <name type="common">White-rot fungus</name>
    <name type="synonym">Peniophora carnosa</name>
    <dbReference type="NCBI Taxonomy" id="650164"/>
    <lineage>
        <taxon>Eukaryota</taxon>
        <taxon>Fungi</taxon>
        <taxon>Dikarya</taxon>
        <taxon>Basidiomycota</taxon>
        <taxon>Agaricomycotina</taxon>
        <taxon>Agaricomycetes</taxon>
        <taxon>Polyporales</taxon>
        <taxon>Phanerochaetaceae</taxon>
        <taxon>Phanerochaete</taxon>
    </lineage>
</organism>
<dbReference type="RefSeq" id="XP_007389880.1">
    <property type="nucleotide sequence ID" value="XM_007389818.1"/>
</dbReference>
<dbReference type="Pfam" id="PF00580">
    <property type="entry name" value="UvrD-helicase"/>
    <property type="match status" value="1"/>
</dbReference>
<dbReference type="InParanoid" id="K5WLX4"/>
<sequence>MKQMKRIKLDPNIFNAAVLSDEMNLDIATGIVESHLASAAVDKQHMLVQFLDQRGMFEYLTSVLSEPSYRRLAETALATVPTAAKEFERSFAYTLLKRLSNYFGALSLLPDMDERGRAVESAAQVLESLAIRYNALKSVAAEPNDAKAKGKARRMSHSARKKVKAAARIPAVDETAFAKIGRDVPNDKEEAQALVREILEEQQNTLKFYLETLRKPAFAAIIKNSYVQEVPAIPDATSGNGLGQATVLHAHTFEATAAMRDALSLESADGFGPWRVFISQDVEKYLRINGRRNPLLHDVVMKKLMELSCGLFSPDNQKRLDGSECDMPIYEAKMTSDTRLVYRIACVQEIESEAKHSYTLYLTCSVVLWVYGVYTHTQLRGRRFWDTMSRKVSGAGSEYRQRCKPRRGYGGSAVMPMSWPPTKETAKSEHVDLPDLSVKDKEELQALLVLSRNLPPSATVQENLQPSHKTSYSPSSTTKTRPPCSSYRELTLCYLSGHLGQRYGSLMFTDKKNRLLFYIQGHALFSAGAGQAYKVWRYRKTTTMIIKMVGNERMWRSHQHTGAMSRPRQVFLTQSAILAEKVQEYYRKLTAFFEARDVVSEGSEKVLSTYGKNQPSGLYDRDEEDEYREDLPKKFSELKDKHFPLFVTYHRLCRLLEEDLAEDDRDIRRRTRATYGDGGDDQATSNDYMQQQRKSFVSYATFLESYWKHFPEGLTKKLDPFSIFADFMGVIKGSEQALRNKSGCLDRITYTGGSPDSSRDAIYNLFELYTRKKTSRSEYDAADRTRAILQSLRKDGVPGTKLDYVYVDEVQDNLLIDTKILRTICRRPEGMFWAGDTAQTISAGSSFQFNELKAFQFRLENETNVHNPMYSQLSRNFRSHSGIVQAAQTVLEPISQLWPHTIDILEEEKGMIEGPKPLFIGGVGNLKAPHFEQFMHDADNTAIEFGHQQCVLVRTDAAREQLRNAFGDVGIVLTIHESKGLEFEDVLLYNFFADSTISASQWRVLLRCLPSQACPAYDEMKHRGVCFEHLSLMVAEVSLLWSHKQQIDIWIPGTEVPRLSQSSSQEEWAITAESLFHKKHYKESMLAYGRAGHDFLVPHAIAEAFYLREMAQKQAVSPHKKESDSVAAFTRAAKAFHRVAENVKTDHKKYHRRAAQCYARANDNASAAACCELAELYTVAAKYHRLAGSFDDAVRVVKTFEVESSVAQNIVDVSALFYMKGGQLSKATELLGSTEEVLDHADMYGMDVAKAALLEQCGQYAEASALHLENSDLPNAVRLCLHAPLDRECVERVAARLMDEFWNFAALVDGPFDAEHARFKTLNSLISKLLEGCVHAEQRMELSLLPALASGDKARLAQLGLNLLHANFRAAAFMCLDQAFLGSLQIETASPSTVQSHLNRFFPYIKALEALIFAPDPANNVILHKLLGFRPADDGKYQVRSDSLLYKTFTIQTLARREGNAAFVNVPRWDLERLLQAVLKTRLLDRVRRAMEVCKVCKAFTVCLQHAMEGQCNSSTVCARTHLTAYDHQAYQLRVSLHTTVIRIYQTLNGIEEWPTRQEQQRYWLIRLKESLHPPITKLGSLLNTDDRTISPEACQVISAWLSDGLFASKRNPPYFLNDFFRFSALAKSLAGSYAPDYIHRAPCIANATGSWLLRGKEQVDIVQDALRFFTKAPLALSSAILMMKHIIEKELPIEVGLLCDLLDTLCGMLVVARRLKQGASVHTLTFPGSWFLRLQDVFDGSCPDDIRLGWMYLKSVKLLLEQLSNQAGYLRLGSGGPPFVLRDVYIARICQNVCYLGYNLYDEALRVEIQQVVTSLRLAPGRYTFPHAYRRYATARDWVDLKRAVRQNALGGAGDQLIELVDAARNASPPLISIHRIKYHKLSDIPGLLSDYLASTSRGSSTLASQPDSQATFNDGATRDDIEDAADQHEPDVHQNGEQSLLDPTDQQDLEPVAFTNVQSKGAASYSEEDFEKVRRALVVYRNARVSSMAHQKNVGRTSILFARECKAYLAEAANMSRQKSKFHARTFSWAFPHIAAALKGILRSLRAQKTSVKKQLVDQKTSHLKLDELMGDMTTLNMLNKTADKLSKAIEPCANIHKVQDRYLEMLSKLANDVEEFISQSAFPIGIVQEWRDMMQVGINGIRVQKVPVWRKKPELVVDDDLDPGE</sequence>
<evidence type="ECO:0000256" key="2">
    <source>
        <dbReference type="ARBA" id="ARBA00022801"/>
    </source>
</evidence>
<dbReference type="InterPro" id="IPR027417">
    <property type="entry name" value="P-loop_NTPase"/>
</dbReference>
<gene>
    <name evidence="7" type="ORF">PHACADRAFT_179724</name>
</gene>
<dbReference type="HOGENOM" id="CLU_001378_0_0_1"/>
<proteinExistence type="predicted"/>
<evidence type="ECO:0000256" key="5">
    <source>
        <dbReference type="SAM" id="MobiDB-lite"/>
    </source>
</evidence>
<dbReference type="KEGG" id="pco:PHACADRAFT_179724"/>
<dbReference type="GO" id="GO:0004386">
    <property type="term" value="F:helicase activity"/>
    <property type="evidence" value="ECO:0007669"/>
    <property type="project" value="UniProtKB-KW"/>
</dbReference>
<dbReference type="GO" id="GO:0016787">
    <property type="term" value="F:hydrolase activity"/>
    <property type="evidence" value="ECO:0007669"/>
    <property type="project" value="UniProtKB-KW"/>
</dbReference>
<dbReference type="Gene3D" id="3.40.50.300">
    <property type="entry name" value="P-loop containing nucleotide triphosphate hydrolases"/>
    <property type="match status" value="1"/>
</dbReference>
<feature type="region of interest" description="Disordered" evidence="5">
    <location>
        <begin position="1929"/>
        <end position="1951"/>
    </location>
</feature>